<keyword evidence="5 10" id="KW-0812">Transmembrane</keyword>
<keyword evidence="8" id="KW-0961">Cell wall biogenesis/degradation</keyword>
<comment type="caution">
    <text evidence="12">The sequence shown here is derived from an EMBL/GenBank/DDBJ whole genome shotgun (WGS) entry which is preliminary data.</text>
</comment>
<dbReference type="InterPro" id="IPR006702">
    <property type="entry name" value="CASP_dom"/>
</dbReference>
<dbReference type="PANTHER" id="PTHR36488">
    <property type="entry name" value="CASP-LIKE PROTEIN 1U1"/>
    <property type="match status" value="1"/>
</dbReference>
<keyword evidence="6 10" id="KW-1133">Transmembrane helix</keyword>
<evidence type="ECO:0000256" key="10">
    <source>
        <dbReference type="RuleBase" id="RU361233"/>
    </source>
</evidence>
<feature type="transmembrane region" description="Helical" evidence="10">
    <location>
        <begin position="186"/>
        <end position="207"/>
    </location>
</feature>
<dbReference type="NCBIfam" id="TIGR01569">
    <property type="entry name" value="A_tha_TIGR01569"/>
    <property type="match status" value="1"/>
</dbReference>
<dbReference type="GO" id="GO:0071555">
    <property type="term" value="P:cell wall organization"/>
    <property type="evidence" value="ECO:0007669"/>
    <property type="project" value="UniProtKB-KW"/>
</dbReference>
<evidence type="ECO:0000256" key="1">
    <source>
        <dbReference type="ARBA" id="ARBA00004651"/>
    </source>
</evidence>
<feature type="transmembrane region" description="Helical" evidence="10">
    <location>
        <begin position="132"/>
        <end position="159"/>
    </location>
</feature>
<evidence type="ECO:0000256" key="8">
    <source>
        <dbReference type="ARBA" id="ARBA00023316"/>
    </source>
</evidence>
<dbReference type="InterPro" id="IPR044173">
    <property type="entry name" value="CASPL"/>
</dbReference>
<evidence type="ECO:0000256" key="4">
    <source>
        <dbReference type="ARBA" id="ARBA00022475"/>
    </source>
</evidence>
<evidence type="ECO:0000259" key="11">
    <source>
        <dbReference type="Pfam" id="PF04535"/>
    </source>
</evidence>
<dbReference type="PANTHER" id="PTHR36488:SF11">
    <property type="entry name" value="CASP-LIKE PROTEIN"/>
    <property type="match status" value="1"/>
</dbReference>
<dbReference type="InterPro" id="IPR006459">
    <property type="entry name" value="CASP/CASPL"/>
</dbReference>
<name>A0A8K0E349_9ROSA</name>
<feature type="domain" description="Casparian strip membrane protein" evidence="11">
    <location>
        <begin position="47"/>
        <end position="194"/>
    </location>
</feature>
<comment type="similarity">
    <text evidence="2 10">Belongs to the Casparian strip membrane proteins (CASP) family.</text>
</comment>
<feature type="transmembrane region" description="Helical" evidence="10">
    <location>
        <begin position="97"/>
        <end position="120"/>
    </location>
</feature>
<sequence length="212" mass="22554">MESKQIDDETVLIPKSNSKGKAVVADASSPVVATPKATLPQRGKWKKGLAIFDFVLRLCAAAAAFAAASTMGQTEQTLPFFTQFFQFHAEYNDLPTFTYFVVANAAAGGYLVLSLPFSIVCIVRPHAVGPRLLLVVLDTVMTALTISAAGAATAIVYLAHNGNSITNWLAICLQFTDFCQQASGGVVASFIAAVIFMFLVMNSALALKKTSH</sequence>
<evidence type="ECO:0000313" key="13">
    <source>
        <dbReference type="Proteomes" id="UP000796880"/>
    </source>
</evidence>
<dbReference type="OrthoDB" id="753675at2759"/>
<dbReference type="Proteomes" id="UP000796880">
    <property type="component" value="Unassembled WGS sequence"/>
</dbReference>
<evidence type="ECO:0000256" key="5">
    <source>
        <dbReference type="ARBA" id="ARBA00022692"/>
    </source>
</evidence>
<evidence type="ECO:0000256" key="7">
    <source>
        <dbReference type="ARBA" id="ARBA00023136"/>
    </source>
</evidence>
<dbReference type="EMBL" id="VOIH02000008">
    <property type="protein sequence ID" value="KAF3439441.1"/>
    <property type="molecule type" value="Genomic_DNA"/>
</dbReference>
<comment type="function">
    <text evidence="9">Regulates membrane-cell wall junctions and localized cell wall deposition. Required for establishment of the Casparian strip membrane domain (CSD) and the subsequent formation of Casparian strips, a cell wall modification of the root endodermis that determines an apoplastic barrier between the intraorganismal apoplasm and the extraorganismal apoplasm and prevents lateral diffusion.</text>
</comment>
<evidence type="ECO:0000256" key="9">
    <source>
        <dbReference type="ARBA" id="ARBA00025302"/>
    </source>
</evidence>
<gene>
    <name evidence="12" type="ORF">FNV43_RR17719</name>
</gene>
<keyword evidence="4 10" id="KW-1003">Cell membrane</keyword>
<proteinExistence type="inferred from homology"/>
<comment type="subcellular location">
    <subcellularLocation>
        <location evidence="1 10">Cell membrane</location>
        <topology evidence="1 10">Multi-pass membrane protein</topology>
    </subcellularLocation>
</comment>
<accession>A0A8K0E349</accession>
<evidence type="ECO:0000256" key="6">
    <source>
        <dbReference type="ARBA" id="ARBA00022989"/>
    </source>
</evidence>
<comment type="subunit">
    <text evidence="3 10">Homodimer and heterodimers.</text>
</comment>
<evidence type="ECO:0000256" key="2">
    <source>
        <dbReference type="ARBA" id="ARBA00007651"/>
    </source>
</evidence>
<evidence type="ECO:0000313" key="12">
    <source>
        <dbReference type="EMBL" id="KAF3439441.1"/>
    </source>
</evidence>
<organism evidence="12 13">
    <name type="scientific">Rhamnella rubrinervis</name>
    <dbReference type="NCBI Taxonomy" id="2594499"/>
    <lineage>
        <taxon>Eukaryota</taxon>
        <taxon>Viridiplantae</taxon>
        <taxon>Streptophyta</taxon>
        <taxon>Embryophyta</taxon>
        <taxon>Tracheophyta</taxon>
        <taxon>Spermatophyta</taxon>
        <taxon>Magnoliopsida</taxon>
        <taxon>eudicotyledons</taxon>
        <taxon>Gunneridae</taxon>
        <taxon>Pentapetalae</taxon>
        <taxon>rosids</taxon>
        <taxon>fabids</taxon>
        <taxon>Rosales</taxon>
        <taxon>Rhamnaceae</taxon>
        <taxon>rhamnoid group</taxon>
        <taxon>Rhamneae</taxon>
        <taxon>Rhamnella</taxon>
    </lineage>
</organism>
<dbReference type="GO" id="GO:0005886">
    <property type="term" value="C:plasma membrane"/>
    <property type="evidence" value="ECO:0007669"/>
    <property type="project" value="UniProtKB-SubCell"/>
</dbReference>
<dbReference type="AlphaFoldDB" id="A0A8K0E349"/>
<evidence type="ECO:0000256" key="3">
    <source>
        <dbReference type="ARBA" id="ARBA00011489"/>
    </source>
</evidence>
<keyword evidence="13" id="KW-1185">Reference proteome</keyword>
<feature type="transmembrane region" description="Helical" evidence="10">
    <location>
        <begin position="49"/>
        <end position="68"/>
    </location>
</feature>
<reference evidence="12" key="1">
    <citation type="submission" date="2020-03" db="EMBL/GenBank/DDBJ databases">
        <title>A high-quality chromosome-level genome assembly of a woody plant with both climbing and erect habits, Rhamnella rubrinervis.</title>
        <authorList>
            <person name="Lu Z."/>
            <person name="Yang Y."/>
            <person name="Zhu X."/>
            <person name="Sun Y."/>
        </authorList>
    </citation>
    <scope>NUCLEOTIDE SEQUENCE</scope>
    <source>
        <strain evidence="12">BYM</strain>
        <tissue evidence="12">Leaf</tissue>
    </source>
</reference>
<dbReference type="Pfam" id="PF04535">
    <property type="entry name" value="CASP_dom"/>
    <property type="match status" value="1"/>
</dbReference>
<protein>
    <recommendedName>
        <fullName evidence="10">CASP-like protein</fullName>
    </recommendedName>
</protein>
<keyword evidence="7 10" id="KW-0472">Membrane</keyword>